<dbReference type="PANTHER" id="PTHR10241">
    <property type="entry name" value="LETHAL 2 GIANT LARVAE PROTEIN"/>
    <property type="match status" value="1"/>
</dbReference>
<organism evidence="4 5">
    <name type="scientific">Drechslerella dactyloides</name>
    <name type="common">Nematode-trapping fungus</name>
    <name type="synonym">Arthrobotrys dactyloides</name>
    <dbReference type="NCBI Taxonomy" id="74499"/>
    <lineage>
        <taxon>Eukaryota</taxon>
        <taxon>Fungi</taxon>
        <taxon>Dikarya</taxon>
        <taxon>Ascomycota</taxon>
        <taxon>Pezizomycotina</taxon>
        <taxon>Orbiliomycetes</taxon>
        <taxon>Orbiliales</taxon>
        <taxon>Orbiliaceae</taxon>
        <taxon>Drechslerella</taxon>
    </lineage>
</organism>
<feature type="domain" description="Lethal giant larvae (Lgl)-like C-terminal" evidence="3">
    <location>
        <begin position="1059"/>
        <end position="1320"/>
    </location>
</feature>
<proteinExistence type="predicted"/>
<feature type="domain" description="Lethal giant larvae (Lgl)-like C-terminal" evidence="3">
    <location>
        <begin position="845"/>
        <end position="991"/>
    </location>
</feature>
<dbReference type="GO" id="GO:0005737">
    <property type="term" value="C:cytoplasm"/>
    <property type="evidence" value="ECO:0007669"/>
    <property type="project" value="TreeGrafter"/>
</dbReference>
<reference evidence="4" key="1">
    <citation type="submission" date="2023-01" db="EMBL/GenBank/DDBJ databases">
        <title>The chitinases involved in constricting ring structure development in the nematode-trapping fungus Drechslerella dactyloides.</title>
        <authorList>
            <person name="Wang R."/>
            <person name="Zhang L."/>
            <person name="Tang P."/>
            <person name="Li S."/>
            <person name="Liang L."/>
        </authorList>
    </citation>
    <scope>NUCLEOTIDE SEQUENCE</scope>
    <source>
        <strain evidence="4">YMF1.00031</strain>
    </source>
</reference>
<feature type="coiled-coil region" evidence="1">
    <location>
        <begin position="1344"/>
        <end position="1371"/>
    </location>
</feature>
<dbReference type="Gene3D" id="2.130.10.10">
    <property type="entry name" value="YVTN repeat-like/Quinoprotein amine dehydrogenase"/>
    <property type="match status" value="1"/>
</dbReference>
<dbReference type="PANTHER" id="PTHR10241:SF25">
    <property type="entry name" value="TOMOSYN, ISOFORM C"/>
    <property type="match status" value="1"/>
</dbReference>
<dbReference type="InterPro" id="IPR015943">
    <property type="entry name" value="WD40/YVTN_repeat-like_dom_sf"/>
</dbReference>
<dbReference type="InterPro" id="IPR011047">
    <property type="entry name" value="Quinoprotein_ADH-like_sf"/>
</dbReference>
<dbReference type="GO" id="GO:0005096">
    <property type="term" value="F:GTPase activator activity"/>
    <property type="evidence" value="ECO:0007669"/>
    <property type="project" value="TreeGrafter"/>
</dbReference>
<evidence type="ECO:0000259" key="3">
    <source>
        <dbReference type="Pfam" id="PF08596"/>
    </source>
</evidence>
<dbReference type="Proteomes" id="UP001221413">
    <property type="component" value="Unassembled WGS sequence"/>
</dbReference>
<dbReference type="SUPFAM" id="SSF50998">
    <property type="entry name" value="Quinoprotein alcohol dehydrogenase-like"/>
    <property type="match status" value="1"/>
</dbReference>
<accession>A0AAD6J080</accession>
<dbReference type="EMBL" id="JAQGDS010000006">
    <property type="protein sequence ID" value="KAJ6259741.1"/>
    <property type="molecule type" value="Genomic_DNA"/>
</dbReference>
<evidence type="ECO:0000256" key="2">
    <source>
        <dbReference type="SAM" id="SignalP"/>
    </source>
</evidence>
<comment type="caution">
    <text evidence="4">The sequence shown here is derived from an EMBL/GenBank/DDBJ whole genome shotgun (WGS) entry which is preliminary data.</text>
</comment>
<feature type="chain" id="PRO_5042164359" description="Lethal giant larvae (Lgl)-like C-terminal domain-containing protein" evidence="2">
    <location>
        <begin position="23"/>
        <end position="1392"/>
    </location>
</feature>
<evidence type="ECO:0000313" key="5">
    <source>
        <dbReference type="Proteomes" id="UP001221413"/>
    </source>
</evidence>
<dbReference type="Pfam" id="PF08596">
    <property type="entry name" value="Lgl_C"/>
    <property type="match status" value="2"/>
</dbReference>
<feature type="signal peptide" evidence="2">
    <location>
        <begin position="1"/>
        <end position="22"/>
    </location>
</feature>
<evidence type="ECO:0000313" key="4">
    <source>
        <dbReference type="EMBL" id="KAJ6259741.1"/>
    </source>
</evidence>
<dbReference type="GO" id="GO:0006887">
    <property type="term" value="P:exocytosis"/>
    <property type="evidence" value="ECO:0007669"/>
    <property type="project" value="TreeGrafter"/>
</dbReference>
<dbReference type="InterPro" id="IPR013905">
    <property type="entry name" value="Lgl_C_dom"/>
</dbReference>
<keyword evidence="1" id="KW-0175">Coiled coil</keyword>
<keyword evidence="5" id="KW-1185">Reference proteome</keyword>
<name>A0AAD6J080_DREDA</name>
<protein>
    <recommendedName>
        <fullName evidence="3">Lethal giant larvae (Lgl)-like C-terminal domain-containing protein</fullName>
    </recommendedName>
</protein>
<sequence>MAFFSIKALTCLCLIIFGVVDGASIPGFRSGSIGIRKSSKRQARTPLCSATDTQSPFFKETTNYFQTTYLGFLNTATGLLKALPDSLDTDGNSAEQTMEMRCTLRPTNDLNPMVYPQLAAGSSDCLRRDQDVHYITYRNLFDLKSAVAPLATYYAQGPTSFDPATCPDRTSTYAEFSAALDSLAVAVSAYLDEVDRQTCLVSLTNKAVTYKILFDRANESSIDQLTALYSIQQIVNVAFNGAIYRGETFDSAAMAAIQKVNNRFAQTKAFMDTRKDCSQATKDRCKELKVPLKQEFFLVTLLNLIFQIPTTCPADMRDGFDLGGLLPGTRKMSTFFRPGRTGSFDVNLSGVISAEDLMLDDVARYGFPGPLAGLAYDPIQSLFAMGTGNQVLVIGAGRVHARYVLQKDVSPKFLRMYDSRLVVVDTKNELHLFDLATHREVTAWSPPGVVTAVLSDPASDFVFLGLQSGEIVAFDLDREIAAPFKIANLWMEKNPREPKPPQIISLAVHPKDLGTILIGYREGAMVYSIKQSQVTATFLFELKPGAIGADTDPNMIKTTRKPKLSGALYNPAGNTILTTYEDGCMAFWNASDGRFLTARTLQSGDVHLPGPPMSSFSRPSGGMSNMREPFFRIAWCCTSNTDDTSLVIAGGNSIGESVKGLTVMEFGNAPNTLTSSWKQITEHFASPKRLRFLPVPQHADVVDFCLIPRTSPYYACSHDPIGAVVLCSNGDISTLRYPDGSPLPPGNMHVTLGMIQPRAISMTVAPIVRERWMTMKVQKDMPEPYFKGGMPGKRVPRRGPDRNIVYTIHKDATIRVWDAGFGDDIENPNSVDVDVGATIGKPGAVKIVNLTSSLQTGEMAVGLESGEMVFYRWGSNQSYHRQSSGFDALSNRFSSSGIANLRDISSQADPSMKEGLLPMYLLDAAIGQAAIRTSCFSDIGFAAVGYDNGNVVVIDLKNGTVIDTLVLMNYTKEDALSAIGNMAMATAKFTAKATIKATTATAKITVGTAKATAAAARRPTAGLSAIAEGVKRGAEKSISSVSALSRAGSTIGAPRKISIDQKDSMDKETEIPTTMSFAVMTVEGDEYSSVCLNIGTSQGNVITFKVLPEGSRHVIQFADFHPFEKPPFLIMPINADTGAKAHATPQALGGLRQGQFVSGFLVCLTKSQVKIINVPEYKAKSWDDHYHCLCASVVEMEDKGIVLACVMSTGKVKVYSLPALKDLGSAELPKPYDDSRLGDCHITREGYIILWTGTTEIGIFYLWGKGKQLASMPKDILYNPNISIPSRPTITGLQWIKAGGSIPLEEYELAIGGPNRPMSKKQMEDAAQGVAGKGSVFGNMTAAFNARTQNLERFQDNMQNLENTSSEFAKATNKFVAGQKKNAILGGGKSLF</sequence>
<keyword evidence="2" id="KW-0732">Signal</keyword>
<dbReference type="GO" id="GO:0005886">
    <property type="term" value="C:plasma membrane"/>
    <property type="evidence" value="ECO:0007669"/>
    <property type="project" value="TreeGrafter"/>
</dbReference>
<gene>
    <name evidence="4" type="ORF">Dda_5380</name>
</gene>
<dbReference type="GO" id="GO:0006893">
    <property type="term" value="P:Golgi to plasma membrane transport"/>
    <property type="evidence" value="ECO:0007669"/>
    <property type="project" value="TreeGrafter"/>
</dbReference>
<dbReference type="GO" id="GO:0019905">
    <property type="term" value="F:syntaxin binding"/>
    <property type="evidence" value="ECO:0007669"/>
    <property type="project" value="TreeGrafter"/>
</dbReference>
<dbReference type="GO" id="GO:0045159">
    <property type="term" value="F:myosin II binding"/>
    <property type="evidence" value="ECO:0007669"/>
    <property type="project" value="TreeGrafter"/>
</dbReference>
<evidence type="ECO:0000256" key="1">
    <source>
        <dbReference type="SAM" id="Coils"/>
    </source>
</evidence>